<sequence length="212" mass="21894">MSGDSFRTFDGAYVLGALAPQERAAFEEHMRTCESCARAVRELAGLPGLLAQTESAAGRPPTPELLPGLLARVGAARRRRRLLTGISAAAVALAACVALVFMLLGGGGAAEEPESAMTPVGGYPVSATVGLVDAEGGMRVEMECQYGGDRGGDYLLVAVGPDGTVAELASWHALPRDTAYLTVGTPLRRADIASLEVRTPSGLTVLRLTLGS</sequence>
<accession>A0ABU2SA48</accession>
<dbReference type="RefSeq" id="WP_311620040.1">
    <property type="nucleotide sequence ID" value="NZ_JAVREV010000016.1"/>
</dbReference>
<evidence type="ECO:0000313" key="6">
    <source>
        <dbReference type="Proteomes" id="UP001183615"/>
    </source>
</evidence>
<keyword evidence="3" id="KW-0812">Transmembrane</keyword>
<protein>
    <submittedName>
        <fullName evidence="5">Zf-HC2 domain-containing protein</fullName>
    </submittedName>
</protein>
<name>A0ABU2SA48_9ACTN</name>
<comment type="caution">
    <text evidence="5">The sequence shown here is derived from an EMBL/GenBank/DDBJ whole genome shotgun (WGS) entry which is preliminary data.</text>
</comment>
<keyword evidence="6" id="KW-1185">Reference proteome</keyword>
<gene>
    <name evidence="5" type="ORF">RM779_25125</name>
</gene>
<keyword evidence="3" id="KW-1133">Transmembrane helix</keyword>
<dbReference type="InterPro" id="IPR027383">
    <property type="entry name" value="Znf_put"/>
</dbReference>
<dbReference type="Pfam" id="PF13490">
    <property type="entry name" value="zf-HC2"/>
    <property type="match status" value="1"/>
</dbReference>
<dbReference type="EMBL" id="JAVREV010000016">
    <property type="protein sequence ID" value="MDT0445854.1"/>
    <property type="molecule type" value="Genomic_DNA"/>
</dbReference>
<evidence type="ECO:0000256" key="1">
    <source>
        <dbReference type="ARBA" id="ARBA00023015"/>
    </source>
</evidence>
<proteinExistence type="predicted"/>
<evidence type="ECO:0000313" key="5">
    <source>
        <dbReference type="EMBL" id="MDT0445854.1"/>
    </source>
</evidence>
<keyword evidence="3" id="KW-0472">Membrane</keyword>
<feature type="transmembrane region" description="Helical" evidence="3">
    <location>
        <begin position="82"/>
        <end position="104"/>
    </location>
</feature>
<reference evidence="6" key="1">
    <citation type="submission" date="2023-07" db="EMBL/GenBank/DDBJ databases">
        <title>30 novel species of actinomycetes from the DSMZ collection.</title>
        <authorList>
            <person name="Nouioui I."/>
        </authorList>
    </citation>
    <scope>NUCLEOTIDE SEQUENCE [LARGE SCALE GENOMIC DNA]</scope>
    <source>
        <strain evidence="6">DSM 41886</strain>
    </source>
</reference>
<dbReference type="Gene3D" id="1.10.10.1320">
    <property type="entry name" value="Anti-sigma factor, zinc-finger domain"/>
    <property type="match status" value="1"/>
</dbReference>
<evidence type="ECO:0000256" key="2">
    <source>
        <dbReference type="ARBA" id="ARBA00023163"/>
    </source>
</evidence>
<evidence type="ECO:0000256" key="3">
    <source>
        <dbReference type="SAM" id="Phobius"/>
    </source>
</evidence>
<evidence type="ECO:0000259" key="4">
    <source>
        <dbReference type="Pfam" id="PF13490"/>
    </source>
</evidence>
<organism evidence="5 6">
    <name type="scientific">Streptomyces johnsoniae</name>
    <dbReference type="NCBI Taxonomy" id="3075532"/>
    <lineage>
        <taxon>Bacteria</taxon>
        <taxon>Bacillati</taxon>
        <taxon>Actinomycetota</taxon>
        <taxon>Actinomycetes</taxon>
        <taxon>Kitasatosporales</taxon>
        <taxon>Streptomycetaceae</taxon>
        <taxon>Streptomyces</taxon>
    </lineage>
</organism>
<keyword evidence="2" id="KW-0804">Transcription</keyword>
<dbReference type="Proteomes" id="UP001183615">
    <property type="component" value="Unassembled WGS sequence"/>
</dbReference>
<dbReference type="InterPro" id="IPR041916">
    <property type="entry name" value="Anti_sigma_zinc_sf"/>
</dbReference>
<keyword evidence="1" id="KW-0805">Transcription regulation</keyword>
<feature type="domain" description="Putative zinc-finger" evidence="4">
    <location>
        <begin position="11"/>
        <end position="37"/>
    </location>
</feature>